<gene>
    <name evidence="6" type="primary">LOC111441593</name>
</gene>
<dbReference type="InterPro" id="IPR000300">
    <property type="entry name" value="IPPc"/>
</dbReference>
<accession>A0A6J1F7K8</accession>
<evidence type="ECO:0000256" key="1">
    <source>
        <dbReference type="ARBA" id="ARBA00010768"/>
    </source>
</evidence>
<dbReference type="InterPro" id="IPR045849">
    <property type="entry name" value="IP5P_plant"/>
</dbReference>
<evidence type="ECO:0000256" key="2">
    <source>
        <dbReference type="ARBA" id="ARBA00022801"/>
    </source>
</evidence>
<organism evidence="5 6">
    <name type="scientific">Cucurbita moschata</name>
    <name type="common">Winter crookneck squash</name>
    <name type="synonym">Cucurbita pepo var. moschata</name>
    <dbReference type="NCBI Taxonomy" id="3662"/>
    <lineage>
        <taxon>Eukaryota</taxon>
        <taxon>Viridiplantae</taxon>
        <taxon>Streptophyta</taxon>
        <taxon>Embryophyta</taxon>
        <taxon>Tracheophyta</taxon>
        <taxon>Spermatophyta</taxon>
        <taxon>Magnoliopsida</taxon>
        <taxon>eudicotyledons</taxon>
        <taxon>Gunneridae</taxon>
        <taxon>Pentapetalae</taxon>
        <taxon>rosids</taxon>
        <taxon>fabids</taxon>
        <taxon>Cucurbitales</taxon>
        <taxon>Cucurbitaceae</taxon>
        <taxon>Cucurbiteae</taxon>
        <taxon>Cucurbita</taxon>
    </lineage>
</organism>
<sequence length="498" mass="56780">MEGESHKSKSSRFRKYWFTAGKHKRPDPCCPSNEISDGDDYESENFLEKVLSRSVDMAPYKLANELRIFVGTWNVAGRSPIGSLAVDLDDWLNLKDTADLYVLGFQEIVPLQTRTVVGAEDTTKATNWNLLIGKILNDKYGCPWLTPMMTNTATGDEDYKRNKDSKRPRSFAGGDQTPIKFPGRIPANRVMGGSRYVLLASKKMVGVFISVWIKRDLVRKYYISNVKVCSVACGIMGYLGNKGSVSVSMSIEGTSFCFVAAHLASGEKKGDERRRNRQVSEIFRRTFFARTPKDDCYPNPRPPPLTILGHDQIFWFGDLNYRLYLEDSFARQLIKEQEWEALQEFDQLRKEQEAGGVFQGWREGNIEFAPTYKYSSSNCNRYSGGPLRRTGEKQRTPAWCDRILWYGKGVRQLSYFRSESKFSDHRPVSAQFLAQIELLESTNPRVIALSKFLPSIPPPKQMVKGETNEEAKSTLAALMVKDREESSPWVRNSYRTNI</sequence>
<dbReference type="InterPro" id="IPR036691">
    <property type="entry name" value="Endo/exonu/phosph_ase_sf"/>
</dbReference>
<dbReference type="AlphaFoldDB" id="A0A6J1F7K8"/>
<evidence type="ECO:0000259" key="4">
    <source>
        <dbReference type="SMART" id="SM00128"/>
    </source>
</evidence>
<evidence type="ECO:0000313" key="5">
    <source>
        <dbReference type="Proteomes" id="UP000504609"/>
    </source>
</evidence>
<proteinExistence type="inferred from homology"/>
<evidence type="ECO:0000256" key="3">
    <source>
        <dbReference type="SAM" id="MobiDB-lite"/>
    </source>
</evidence>
<evidence type="ECO:0000313" key="6">
    <source>
        <dbReference type="RefSeq" id="XP_022934405.1"/>
    </source>
</evidence>
<reference evidence="6" key="1">
    <citation type="submission" date="2025-08" db="UniProtKB">
        <authorList>
            <consortium name="RefSeq"/>
        </authorList>
    </citation>
    <scope>IDENTIFICATION</scope>
    <source>
        <tissue evidence="6">Young leaves</tissue>
    </source>
</reference>
<dbReference type="GO" id="GO:0046856">
    <property type="term" value="P:phosphatidylinositol dephosphorylation"/>
    <property type="evidence" value="ECO:0007669"/>
    <property type="project" value="InterPro"/>
</dbReference>
<dbReference type="Proteomes" id="UP000504609">
    <property type="component" value="Unplaced"/>
</dbReference>
<dbReference type="GO" id="GO:0004445">
    <property type="term" value="F:inositol-polyphosphate 5-phosphatase activity"/>
    <property type="evidence" value="ECO:0007669"/>
    <property type="project" value="InterPro"/>
</dbReference>
<protein>
    <submittedName>
        <fullName evidence="6">Type IV inositol polyphosphate 5-phosphatase 6-like</fullName>
    </submittedName>
</protein>
<feature type="compositionally biased region" description="Basic and acidic residues" evidence="3">
    <location>
        <begin position="157"/>
        <end position="167"/>
    </location>
</feature>
<dbReference type="SMART" id="SM00128">
    <property type="entry name" value="IPPc"/>
    <property type="match status" value="1"/>
</dbReference>
<keyword evidence="5" id="KW-1185">Reference proteome</keyword>
<dbReference type="PANTHER" id="PTHR45666">
    <property type="entry name" value="TYPE IV INOSITOL POLYPHOSPHATE 5-PHOSPHATASE 9"/>
    <property type="match status" value="1"/>
</dbReference>
<dbReference type="Gene3D" id="3.60.10.10">
    <property type="entry name" value="Endonuclease/exonuclease/phosphatase"/>
    <property type="match status" value="1"/>
</dbReference>
<dbReference type="KEGG" id="cmos:111441593"/>
<dbReference type="GO" id="GO:0034485">
    <property type="term" value="F:phosphatidylinositol-3,4,5-trisphosphate 5-phosphatase activity"/>
    <property type="evidence" value="ECO:0007669"/>
    <property type="project" value="TreeGrafter"/>
</dbReference>
<dbReference type="Pfam" id="PF22669">
    <property type="entry name" value="Exo_endo_phos2"/>
    <property type="match status" value="1"/>
</dbReference>
<keyword evidence="2" id="KW-0378">Hydrolase</keyword>
<dbReference type="SUPFAM" id="SSF56219">
    <property type="entry name" value="DNase I-like"/>
    <property type="match status" value="1"/>
</dbReference>
<comment type="similarity">
    <text evidence="1">Belongs to the inositol polyphosphate 5-phosphatase family.</text>
</comment>
<name>A0A6J1F7K8_CUCMO</name>
<feature type="region of interest" description="Disordered" evidence="3">
    <location>
        <begin position="155"/>
        <end position="176"/>
    </location>
</feature>
<dbReference type="PANTHER" id="PTHR45666:SF7">
    <property type="entry name" value="TYPE IV INOSITOL POLYPHOSPHATE 5-PHOSPHATASE 6-LIKE"/>
    <property type="match status" value="1"/>
</dbReference>
<dbReference type="RefSeq" id="XP_022934405.1">
    <property type="nucleotide sequence ID" value="XM_023078637.1"/>
</dbReference>
<dbReference type="GO" id="GO:0004439">
    <property type="term" value="F:phosphatidylinositol-4,5-bisphosphate 5-phosphatase activity"/>
    <property type="evidence" value="ECO:0007669"/>
    <property type="project" value="TreeGrafter"/>
</dbReference>
<dbReference type="GeneID" id="111441593"/>
<feature type="domain" description="Inositol polyphosphate-related phosphatase" evidence="4">
    <location>
        <begin position="64"/>
        <end position="440"/>
    </location>
</feature>